<protein>
    <submittedName>
        <fullName evidence="4">Down-regulated-in-metastasis protein</fullName>
    </submittedName>
</protein>
<dbReference type="STRING" id="1081102.A0A167Z2E8"/>
<evidence type="ECO:0000259" key="3">
    <source>
        <dbReference type="Pfam" id="PF20416"/>
    </source>
</evidence>
<organism evidence="4 5">
    <name type="scientific">Niveomyces insectorum RCEF 264</name>
    <dbReference type="NCBI Taxonomy" id="1081102"/>
    <lineage>
        <taxon>Eukaryota</taxon>
        <taxon>Fungi</taxon>
        <taxon>Dikarya</taxon>
        <taxon>Ascomycota</taxon>
        <taxon>Pezizomycotina</taxon>
        <taxon>Sordariomycetes</taxon>
        <taxon>Hypocreomycetidae</taxon>
        <taxon>Hypocreales</taxon>
        <taxon>Cordycipitaceae</taxon>
        <taxon>Niveomyces</taxon>
    </lineage>
</organism>
<feature type="compositionally biased region" description="Basic and acidic residues" evidence="1">
    <location>
        <begin position="1336"/>
        <end position="1346"/>
    </location>
</feature>
<feature type="compositionally biased region" description="Acidic residues" evidence="1">
    <location>
        <begin position="2875"/>
        <end position="2893"/>
    </location>
</feature>
<evidence type="ECO:0000313" key="5">
    <source>
        <dbReference type="Proteomes" id="UP000076874"/>
    </source>
</evidence>
<dbReference type="PANTHER" id="PTHR17695:SF11">
    <property type="entry name" value="SMALL SUBUNIT PROCESSOME COMPONENT 20 HOMOLOG"/>
    <property type="match status" value="1"/>
</dbReference>
<evidence type="ECO:0000313" key="4">
    <source>
        <dbReference type="EMBL" id="OAA66994.1"/>
    </source>
</evidence>
<feature type="region of interest" description="Disordered" evidence="1">
    <location>
        <begin position="1"/>
        <end position="35"/>
    </location>
</feature>
<dbReference type="InterPro" id="IPR052575">
    <property type="entry name" value="SSU_processome_comp_20"/>
</dbReference>
<dbReference type="EMBL" id="AZHD01000002">
    <property type="protein sequence ID" value="OAA66994.1"/>
    <property type="molecule type" value="Genomic_DNA"/>
</dbReference>
<feature type="region of interest" description="Disordered" evidence="1">
    <location>
        <begin position="911"/>
        <end position="931"/>
    </location>
</feature>
<feature type="compositionally biased region" description="Basic residues" evidence="1">
    <location>
        <begin position="3063"/>
        <end position="3078"/>
    </location>
</feature>
<proteinExistence type="predicted"/>
<feature type="region of interest" description="Disordered" evidence="1">
    <location>
        <begin position="3042"/>
        <end position="3090"/>
    </location>
</feature>
<feature type="compositionally biased region" description="Low complexity" evidence="1">
    <location>
        <begin position="912"/>
        <end position="926"/>
    </location>
</feature>
<dbReference type="GO" id="GO:0032040">
    <property type="term" value="C:small-subunit processome"/>
    <property type="evidence" value="ECO:0007669"/>
    <property type="project" value="TreeGrafter"/>
</dbReference>
<dbReference type="GO" id="GO:0030686">
    <property type="term" value="C:90S preribosome"/>
    <property type="evidence" value="ECO:0007669"/>
    <property type="project" value="TreeGrafter"/>
</dbReference>
<dbReference type="PANTHER" id="PTHR17695">
    <property type="entry name" value="SMALL SUBUNIT PROCESSOME COMPONENT 20 HOMOLOG"/>
    <property type="match status" value="1"/>
</dbReference>
<feature type="region of interest" description="Disordered" evidence="1">
    <location>
        <begin position="1807"/>
        <end position="1835"/>
    </location>
</feature>
<dbReference type="Proteomes" id="UP000076874">
    <property type="component" value="Unassembled WGS sequence"/>
</dbReference>
<dbReference type="InterPro" id="IPR016024">
    <property type="entry name" value="ARM-type_fold"/>
</dbReference>
<dbReference type="InterPro" id="IPR046523">
    <property type="entry name" value="UTP20_dom"/>
</dbReference>
<feature type="region of interest" description="Disordered" evidence="1">
    <location>
        <begin position="1333"/>
        <end position="1354"/>
    </location>
</feature>
<name>A0A167Z2E8_9HYPO</name>
<feature type="region of interest" description="Disordered" evidence="1">
    <location>
        <begin position="743"/>
        <end position="779"/>
    </location>
</feature>
<gene>
    <name evidence="4" type="ORF">SPI_01570</name>
</gene>
<dbReference type="OrthoDB" id="360653at2759"/>
<reference evidence="4 5" key="1">
    <citation type="journal article" date="2016" name="Genome Biol. Evol.">
        <title>Divergent and convergent evolution of fungal pathogenicity.</title>
        <authorList>
            <person name="Shang Y."/>
            <person name="Xiao G."/>
            <person name="Zheng P."/>
            <person name="Cen K."/>
            <person name="Zhan S."/>
            <person name="Wang C."/>
        </authorList>
    </citation>
    <scope>NUCLEOTIDE SEQUENCE [LARGE SCALE GENOMIC DNA]</scope>
    <source>
        <strain evidence="4 5">RCEF 264</strain>
    </source>
</reference>
<feature type="compositionally biased region" description="Basic residues" evidence="1">
    <location>
        <begin position="11"/>
        <end position="20"/>
    </location>
</feature>
<feature type="compositionally biased region" description="Acidic residues" evidence="1">
    <location>
        <begin position="1025"/>
        <end position="1075"/>
    </location>
</feature>
<dbReference type="Pfam" id="PF07539">
    <property type="entry name" value="UTP20_N"/>
    <property type="match status" value="1"/>
</dbReference>
<feature type="compositionally biased region" description="Acidic residues" evidence="1">
    <location>
        <begin position="764"/>
        <end position="777"/>
    </location>
</feature>
<dbReference type="InterPro" id="IPR011430">
    <property type="entry name" value="UTP20_N"/>
</dbReference>
<feature type="domain" description="U3 small nucleolar RNA-associated protein 20 N-terminal" evidence="2">
    <location>
        <begin position="1085"/>
        <end position="1775"/>
    </location>
</feature>
<evidence type="ECO:0000256" key="1">
    <source>
        <dbReference type="SAM" id="MobiDB-lite"/>
    </source>
</evidence>
<feature type="domain" description="U3 small nucleolar RNA-associated protein 20" evidence="3">
    <location>
        <begin position="2031"/>
        <end position="2250"/>
    </location>
</feature>
<feature type="compositionally biased region" description="Acidic residues" evidence="1">
    <location>
        <begin position="2846"/>
        <end position="2867"/>
    </location>
</feature>
<dbReference type="SUPFAM" id="SSF48371">
    <property type="entry name" value="ARM repeat"/>
    <property type="match status" value="2"/>
</dbReference>
<keyword evidence="5" id="KW-1185">Reference proteome</keyword>
<feature type="region of interest" description="Disordered" evidence="1">
    <location>
        <begin position="2840"/>
        <end position="2910"/>
    </location>
</feature>
<feature type="compositionally biased region" description="Acidic residues" evidence="1">
    <location>
        <begin position="1818"/>
        <end position="1835"/>
    </location>
</feature>
<dbReference type="Pfam" id="PF20416">
    <property type="entry name" value="UTP20"/>
    <property type="match status" value="1"/>
</dbReference>
<feature type="region of interest" description="Disordered" evidence="1">
    <location>
        <begin position="1019"/>
        <end position="1084"/>
    </location>
</feature>
<comment type="caution">
    <text evidence="4">The sequence shown here is derived from an EMBL/GenBank/DDBJ whole genome shotgun (WGS) entry which is preliminary data.</text>
</comment>
<feature type="region of interest" description="Disordered" evidence="1">
    <location>
        <begin position="2264"/>
        <end position="2284"/>
    </location>
</feature>
<sequence>MPPTASGRIVKPQRPKKPSLRQKEHQQQHQRNHRWESFSSKIAKLNSLDPLHKVRRHDLDDAATDDLSATTSYFRNGLERWTDLNLSRGFTAFRRAVSPLSDSLAQILHFEDRIMDALAAAIQQAQGADDGREALEPLLDLLTAFAHDLGARFVARGYDARAFALLVDVARHNRGAGLSRTHHQQNHVLDAAVLEWTFACLAFLFKYLARLLVPDLRPTYDILAPLLGRPTTATPTATTTTATSTTTTTANARVPGHIARFTAEALSFLVRMAANVSRRETALPLIVHHVRDDLLQAVAASAAATAASSAQRYKLANAVQLYTQGVMALFAEASKGPSETLRLSAAELYVSLLRAIPERERCAAQGGDEPATPWSDVCCGVLTSLVHHASPEALQALIDAIVADAAAATRPALKKNNNKKNTVPLPTSGAWRLALYVRLIGVLAGVRGGAKIKDWSVLVLSLSQVLEAMASGPANAPWPADTSLVWRHVVANVAILWHRAPMADLRPQVDIVIKNMDRCEPLARWFIPFCAYMAELDPGRFHTTLQAPFQAFVTTRWSHEANEDVLCAVLPTMRVSGAFPAPVALSGGGNGKSQRDTDCLRLPQSWQDHIVIKFEQLEATPFPERGVYGKDPDTWREHCLPKYAALLRVLDLTVVHPATPARIAELLLRKLKLALRPTSPQLTNNDETVFIVTQGFQSYLRMTHALGGKSDPGLRPLLRAAAPRFARLTGFLQALLEYEKRVPNDATPASEGGAGKTKHGDSDSSCDDEKESPDEDPFVPTLVTNLAAASHDLRLISLHILEHLGGSTDLATFADHSTALGNMLQTEQTDFAPQNVRSIAAYLRKLGQVYARVADGSWMQAAIPAFLFGMLSVPLAPVWDDAIQALKMVAEANKAGEDAVARLAFDWLDVPSSSSSSRRGDASGSARDGRGTAARLPLTDFECFKLDRLRDTAQQTERVVIDPSACMRQTFREKQEVVAAHAGFERGRALKVLAAMPVLAERRSRRLVPHLLSWTEDHGPRVAAVDEDDDEMDEQGTEEDTMADAEEEEEENEEDDDDDDNDDDGQTPEVAEEGATEAAGEPGGWSFPDKKALIVVFSQFTNAQVLYQSEKAYDALLKLLANGDIEIQRLALKGLLAWRQDAVLRYKETLDNLLDETKFKNELTLFLQADDNNSSSTNTNGIRPEHRADLMPVLLRLLYGRTISKKGAASGRQGLHATRLFVIRHLDTDGIGGFLQVALGNLQGVRVVDGGGSGSNSNGRLRTDLFPTGTAAAAAADDEALLTARKQVGVLNMLEPIINELGANITPFVDTLVNATLYCLISACRGLQSSTAAATSKEDDGNKSDADETENPLSGASGNVSLLRTAKTAALRCLCSLFRNAADFDWDPYRDVIVGEVISPVIDRLPQETTQGVSWTWKLLATWAQLPQCVPFLGVDARVLPKILESLSAKAKDVVKIFALGVVNSLVQLSQAPAADSPYKEYILSDLLAPNMDAALGHIHRVLRSSATDGPNATTTGGGGGGGEISRQLLEACVDCVVTLSPLVQESAHVRSLVDIATWLLNQPSRRVNPRVKGSLLLILECFICLNNNGAVGRPAALDAADAADAQLQRKVYTTIASLFSFFKDRTNRQTLCRVLSVFADAQAATDCKEGPEPTPLQVVSTLCFDLNAYAEGQVDDVADYDRRLAAFGTIARPPVTSSAFTTEQWLPLLHNMLFFVRTDEEYGILASNAADGLCKFIADAANPATHLPRTDSADYAALLKDLILPALYGGARDASDTVRREIARVFGFFVAALRAWPPVADLAPLVPPQRTTTTSGGDDDNNGDADATMEDADTAADDRDASRAFFVNILSPAISKQIQAMQVLEGVNARHALGSKHVSQFLIPLLEHFIFGREDNSDDRGLGAQATNTIAQLAYALEWNQYRAVLRRFLSFIESKPELQKQIVRLLDKVVDALAVSVAAKAEEAATAATPAEATTSAATVATTQDGTDSVVAVVAPQRRLAASLPDTTKLADEVLNNLTPSLFAHLHEKDETTVSARVPAAIILVKLLNVLPIETRDQKLPGVLTDVCHILRSKAWDARELARETLARIACILGPSCFGFILQELRGALLRGYQLHVLSYTLHTLLLAVIPKFAPGDLDYCLESIMAIVLDDVFGVVGQEKDADDYVSKMKEVKQSKSQDSLALITQNASVRELTTLVQPLHALMLERINKTVAAKIDTLLARIATGLAQNPAVAENRDALIFCYGIIQDVYKSRAAAAAAATTQTDSRGGDGNGDPRKADPRIRKFLFQKTTRNNVGTRQAGKFTYKLVAFALDVLRTVLRKHDSLRTPENVAGFIPVLGDAVVAGEEPVKIAAYKLLTVLVNVPFPTVHSSAVTLPASTSATGTSATMTDFTGLYQVCTKQAIKDVSTAVTTTTDLAQAALKLVSVVLRTRHKDVPVRSAAVDVLLGRLKEDLTNPLYRHVTFNFLRAVLDRQVLSAAVYDTLDYVATVMVTNDDSETRSLARRAYLQFLREYPQRRKRWARQLEFVVANFQYAREGGRLSALEVLYTLLRKATAALPSPAAAAEDDFVQDIVGGAFLPLVLVAANDSSAKCRRVAGAQLTAMLGLAKKSYLSEFLRMFREWLAKDANVKKAGGGGSEDLAWLKTGVEMFGFYFDAWDAEATPVTARSALTSTNIEDLQTVVGRIAGLLGSDRLRRHNVYDLLLTTALQTTQVLVTKLPVLALDRDAAPALWQGIQQCLWHRNHAVRMAAMRLVELYLSDFAQTMAATRGKKNPGATPAAVAPGTPITGSFGLTLEDDNVSRLVRGCLSVLSPRGGADVDEVEAEAAAKMLLHLGQYLRPEPDDDEGEDSDEDEEADEEDEEYGGAKSEEEKEEDESAEGDGDEGESEDETKTTADNEAGAVGLHPTNIKPVDRRYVILRLARIVRREAPPKTSSLVPKAAALAVLEAFCGGGSGSGSNKAVKYETLSPVAVRAVLRPLRNLTDTTIRAPFSADPLFAVRLDALKRRAQALMDTLQKRLGSAAYTRELLAVGAAMRDRRQQRASKRKIAAVAQPEKHGRDKRKKMEQKKARRKVLGQEHRGARRGY</sequence>
<accession>A0A167Z2E8</accession>
<evidence type="ECO:0000259" key="2">
    <source>
        <dbReference type="Pfam" id="PF07539"/>
    </source>
</evidence>